<dbReference type="Pfam" id="PF01593">
    <property type="entry name" value="Amino_oxidase"/>
    <property type="match status" value="1"/>
</dbReference>
<keyword evidence="4" id="KW-1185">Reference proteome</keyword>
<evidence type="ECO:0000259" key="2">
    <source>
        <dbReference type="Pfam" id="PF01593"/>
    </source>
</evidence>
<dbReference type="PANTHER" id="PTHR42923:SF3">
    <property type="entry name" value="PROTOPORPHYRINOGEN OXIDASE"/>
    <property type="match status" value="1"/>
</dbReference>
<dbReference type="SUPFAM" id="SSF51905">
    <property type="entry name" value="FAD/NAD(P)-binding domain"/>
    <property type="match status" value="1"/>
</dbReference>
<dbReference type="Gene3D" id="1.10.3110.10">
    <property type="entry name" value="protoporphyrinogen ix oxidase, domain 3"/>
    <property type="match status" value="1"/>
</dbReference>
<dbReference type="PRINTS" id="PR00411">
    <property type="entry name" value="PNDRDTASEI"/>
</dbReference>
<dbReference type="PANTHER" id="PTHR42923">
    <property type="entry name" value="PROTOPORPHYRINOGEN OXIDASE"/>
    <property type="match status" value="1"/>
</dbReference>
<evidence type="ECO:0000313" key="4">
    <source>
        <dbReference type="Proteomes" id="UP001324533"/>
    </source>
</evidence>
<dbReference type="Gene3D" id="3.90.660.20">
    <property type="entry name" value="Protoporphyrinogen oxidase, mitochondrial, domain 2"/>
    <property type="match status" value="1"/>
</dbReference>
<gene>
    <name evidence="3" type="ORF">T9R20_15395</name>
</gene>
<dbReference type="InterPro" id="IPR036188">
    <property type="entry name" value="FAD/NAD-bd_sf"/>
</dbReference>
<evidence type="ECO:0000256" key="1">
    <source>
        <dbReference type="SAM" id="MobiDB-lite"/>
    </source>
</evidence>
<organism evidence="3 4">
    <name type="scientific">Microbacterium invictum</name>
    <dbReference type="NCBI Taxonomy" id="515415"/>
    <lineage>
        <taxon>Bacteria</taxon>
        <taxon>Bacillati</taxon>
        <taxon>Actinomycetota</taxon>
        <taxon>Actinomycetes</taxon>
        <taxon>Micrococcales</taxon>
        <taxon>Microbacteriaceae</taxon>
        <taxon>Microbacterium</taxon>
    </lineage>
</organism>
<proteinExistence type="predicted"/>
<protein>
    <submittedName>
        <fullName evidence="3">FAD-dependent oxidoreductase</fullName>
    </submittedName>
</protein>
<feature type="domain" description="Amine oxidase" evidence="2">
    <location>
        <begin position="26"/>
        <end position="477"/>
    </location>
</feature>
<evidence type="ECO:0000313" key="3">
    <source>
        <dbReference type="EMBL" id="WQB70062.1"/>
    </source>
</evidence>
<dbReference type="InterPro" id="IPR050464">
    <property type="entry name" value="Zeta_carotene_desat/Oxidored"/>
</dbReference>
<dbReference type="EMBL" id="CP139779">
    <property type="protein sequence ID" value="WQB70062.1"/>
    <property type="molecule type" value="Genomic_DNA"/>
</dbReference>
<feature type="region of interest" description="Disordered" evidence="1">
    <location>
        <begin position="420"/>
        <end position="443"/>
    </location>
</feature>
<dbReference type="RefSeq" id="WP_322410207.1">
    <property type="nucleotide sequence ID" value="NZ_CP139779.1"/>
</dbReference>
<name>A0ABZ0V8W9_9MICO</name>
<accession>A0ABZ0V8W9</accession>
<sequence>MTGGAEAAPVPVDPADRTVIVVGGGMAGLVAALECAKVGMQVTVLERDARLGGVVRREEVGGVEVDLAADGFATRGGAVAAVLDEVGLGAEVIRPDHEGRWIAGPSGVAPLPAETVLGIPANAWADDVRRHIGWSGAWRAYLDRLRPPLTIGQEQSLGRLVRTRMGDRVRDRLVAPLSVGGYAVDPDDVLVDVAAPGLNAALTRTGSLAGAVAALRAEREGEGDRDRAGPAGLSGGMSRIIDGLTARLADFGVEVRTGATVTGIRRTGVGAGAPWLVEAGGEGTGADAVVIAVDEPAARGLLAEALPAVASSAVDIAPTVPLECVTLVFDAPDGAAGRPGPVVHTVPGARRASTLLHQTGRWEGLRAEVGSQGLVVRVTFGGPGDPPATTDLDDAAATAMALAEASALLALPLDGVRLRGTRRDRYDQPPPESARGRAERTRRVRAVTAQAPGIAIVGAWLAGTGLAQVVEDAVAEADALRRGLLFGGVAG</sequence>
<reference evidence="3 4" key="1">
    <citation type="submission" date="2023-06" db="EMBL/GenBank/DDBJ databases">
        <title>Rock-solubilizing bacteria, Microbacterium invictum, promotes re-establishment of vegetation in rocky wasteland by accelerating rock bio-weathering and reshaping soil bacterial community.</title>
        <authorList>
            <person name="Liu C."/>
        </authorList>
    </citation>
    <scope>NUCLEOTIDE SEQUENCE [LARGE SCALE GENOMIC DNA]</scope>
    <source>
        <strain evidence="3 4">X-18</strain>
    </source>
</reference>
<dbReference type="InterPro" id="IPR002937">
    <property type="entry name" value="Amino_oxidase"/>
</dbReference>
<dbReference type="Gene3D" id="3.50.50.60">
    <property type="entry name" value="FAD/NAD(P)-binding domain"/>
    <property type="match status" value="1"/>
</dbReference>
<dbReference type="Proteomes" id="UP001324533">
    <property type="component" value="Chromosome"/>
</dbReference>